<dbReference type="CAZy" id="GH103">
    <property type="family name" value="Glycoside Hydrolase Family 103"/>
</dbReference>
<dbReference type="SUPFAM" id="SSF53955">
    <property type="entry name" value="Lysozyme-like"/>
    <property type="match status" value="1"/>
</dbReference>
<evidence type="ECO:0000256" key="2">
    <source>
        <dbReference type="SAM" id="SignalP"/>
    </source>
</evidence>
<reference evidence="4 5" key="1">
    <citation type="submission" date="2006-12" db="EMBL/GenBank/DDBJ databases">
        <title>Complete sequence of Acidovorax avenae subsp. citrulli AAC00-1.</title>
        <authorList>
            <consortium name="US DOE Joint Genome Institute"/>
            <person name="Copeland A."/>
            <person name="Lucas S."/>
            <person name="Lapidus A."/>
            <person name="Barry K."/>
            <person name="Detter J.C."/>
            <person name="Glavina del Rio T."/>
            <person name="Dalin E."/>
            <person name="Tice H."/>
            <person name="Pitluck S."/>
            <person name="Kiss H."/>
            <person name="Brettin T."/>
            <person name="Bruce D."/>
            <person name="Han C."/>
            <person name="Tapia R."/>
            <person name="Gilna P."/>
            <person name="Schmutz J."/>
            <person name="Larimer F."/>
            <person name="Land M."/>
            <person name="Hauser L."/>
            <person name="Kyrpides N."/>
            <person name="Kim E."/>
            <person name="Stahl D."/>
            <person name="Richardson P."/>
        </authorList>
    </citation>
    <scope>NUCLEOTIDE SEQUENCE [LARGE SCALE GENOMIC DNA]</scope>
    <source>
        <strain evidence="4 5">AAC00-1</strain>
    </source>
</reference>
<keyword evidence="2" id="KW-0732">Signal</keyword>
<dbReference type="GO" id="GO:0009253">
    <property type="term" value="P:peptidoglycan catabolic process"/>
    <property type="evidence" value="ECO:0007669"/>
    <property type="project" value="TreeGrafter"/>
</dbReference>
<dbReference type="InterPro" id="IPR023346">
    <property type="entry name" value="Lysozyme-like_dom_sf"/>
</dbReference>
<name>A1TP50_PARC0</name>
<dbReference type="Gene3D" id="1.10.530.10">
    <property type="match status" value="1"/>
</dbReference>
<dbReference type="FunFam" id="1.10.8.350:FF:000001">
    <property type="entry name" value="Lytic murein transglycosylase B"/>
    <property type="match status" value="1"/>
</dbReference>
<protein>
    <submittedName>
        <fullName evidence="4">Lytic murein transglycosylase B</fullName>
    </submittedName>
</protein>
<dbReference type="STRING" id="397945.Aave_2160"/>
<dbReference type="GeneID" id="79791976"/>
<organism evidence="4 5">
    <name type="scientific">Paracidovorax citrulli (strain AAC00-1)</name>
    <name type="common">Acidovorax citrulli</name>
    <dbReference type="NCBI Taxonomy" id="397945"/>
    <lineage>
        <taxon>Bacteria</taxon>
        <taxon>Pseudomonadati</taxon>
        <taxon>Pseudomonadota</taxon>
        <taxon>Betaproteobacteria</taxon>
        <taxon>Burkholderiales</taxon>
        <taxon>Comamonadaceae</taxon>
        <taxon>Paracidovorax</taxon>
    </lineage>
</organism>
<feature type="active site" evidence="1">
    <location>
        <position position="143"/>
    </location>
</feature>
<dbReference type="Pfam" id="PF13406">
    <property type="entry name" value="SLT_2"/>
    <property type="match status" value="1"/>
</dbReference>
<dbReference type="eggNOG" id="COG2951">
    <property type="taxonomic scope" value="Bacteria"/>
</dbReference>
<dbReference type="RefSeq" id="WP_011795274.1">
    <property type="nucleotide sequence ID" value="NC_008752.1"/>
</dbReference>
<gene>
    <name evidence="4" type="ordered locus">Aave_2160</name>
</gene>
<evidence type="ECO:0000313" key="4">
    <source>
        <dbReference type="EMBL" id="ABM32738.1"/>
    </source>
</evidence>
<dbReference type="InterPro" id="IPR011757">
    <property type="entry name" value="Lytic_transglycosylase_MltB"/>
</dbReference>
<evidence type="ECO:0000259" key="3">
    <source>
        <dbReference type="Pfam" id="PF13406"/>
    </source>
</evidence>
<dbReference type="HOGENOM" id="CLU_035402_1_1_4"/>
<accession>A1TP50</accession>
<dbReference type="EMBL" id="CP000512">
    <property type="protein sequence ID" value="ABM32738.1"/>
    <property type="molecule type" value="Genomic_DNA"/>
</dbReference>
<dbReference type="CDD" id="cd13399">
    <property type="entry name" value="Slt35-like"/>
    <property type="match status" value="1"/>
</dbReference>
<dbReference type="PANTHER" id="PTHR30163">
    <property type="entry name" value="MEMBRANE-BOUND LYTIC MUREIN TRANSGLYCOSYLASE B"/>
    <property type="match status" value="1"/>
</dbReference>
<proteinExistence type="predicted"/>
<dbReference type="Proteomes" id="UP000002596">
    <property type="component" value="Chromosome"/>
</dbReference>
<evidence type="ECO:0000256" key="1">
    <source>
        <dbReference type="PIRSR" id="PIRSR611757-1"/>
    </source>
</evidence>
<feature type="domain" description="Transglycosylase SLT" evidence="3">
    <location>
        <begin position="49"/>
        <end position="355"/>
    </location>
</feature>
<dbReference type="PANTHER" id="PTHR30163:SF9">
    <property type="entry name" value="MEMBRANE-BOUND LYTIC MUREIN TRANSGLYCOSYLASE B"/>
    <property type="match status" value="1"/>
</dbReference>
<sequence length="361" mass="39506">MPFARSTALLVLACAATMVLPPAAMAQKPARKKEKQAVPEVLYAQRPEALRFADDLAERRGLDREWVRQAIGQARFLPQVPRLMLPAPRGTAKNWAAYRARFVEPVRIRAGVRFWNEHADTLARAEREYGVPASIIVGILGVETLYGQHMGSFRVMDALATLAFDFPAAHPRATERQAFFRGELEQFLSLADRTGTDPFVLRGSYAGAMGMGQFMPTSWARWAVDFDGDGRIDLFNSTADAIGSVANYFQAHGWVSGLPTHYAVAFDDNGLRLPELLAPDILPTFTAAGMQERGARPLPADGAATQPDAAGPLALIELQNGNAPAAYVAGTRNFYVVTRYNWSSYYAMAVIDLGQEVSAAR</sequence>
<feature type="signal peptide" evidence="2">
    <location>
        <begin position="1"/>
        <end position="26"/>
    </location>
</feature>
<dbReference type="InterPro" id="IPR031304">
    <property type="entry name" value="SLT_2"/>
</dbReference>
<dbReference type="KEGG" id="aav:Aave_2160"/>
<feature type="chain" id="PRO_5002637854" evidence="2">
    <location>
        <begin position="27"/>
        <end position="361"/>
    </location>
</feature>
<dbReference type="NCBIfam" id="TIGR02282">
    <property type="entry name" value="MltB"/>
    <property type="match status" value="1"/>
</dbReference>
<dbReference type="Gene3D" id="1.10.8.350">
    <property type="entry name" value="Bacterial muramidase"/>
    <property type="match status" value="1"/>
</dbReference>
<dbReference type="AlphaFoldDB" id="A1TP50"/>
<dbReference type="InterPro" id="IPR043426">
    <property type="entry name" value="MltB-like"/>
</dbReference>
<dbReference type="GO" id="GO:0008933">
    <property type="term" value="F:peptidoglycan lytic transglycosylase activity"/>
    <property type="evidence" value="ECO:0007669"/>
    <property type="project" value="TreeGrafter"/>
</dbReference>
<evidence type="ECO:0000313" key="5">
    <source>
        <dbReference type="Proteomes" id="UP000002596"/>
    </source>
</evidence>